<accession>A0A2T0RJ08</accession>
<keyword evidence="5" id="KW-1185">Reference proteome</keyword>
<dbReference type="Gene3D" id="1.10.10.10">
    <property type="entry name" value="Winged helix-like DNA-binding domain superfamily/Winged helix DNA-binding domain"/>
    <property type="match status" value="1"/>
</dbReference>
<dbReference type="RefSeq" id="WP_211303973.1">
    <property type="nucleotide sequence ID" value="NZ_PVZG01000021.1"/>
</dbReference>
<evidence type="ECO:0000256" key="2">
    <source>
        <dbReference type="PROSITE-ProRule" id="PRU01091"/>
    </source>
</evidence>
<dbReference type="PANTHER" id="PTHR35807">
    <property type="entry name" value="TRANSCRIPTIONAL REGULATOR REDD-RELATED"/>
    <property type="match status" value="1"/>
</dbReference>
<dbReference type="GO" id="GO:0006355">
    <property type="term" value="P:regulation of DNA-templated transcription"/>
    <property type="evidence" value="ECO:0007669"/>
    <property type="project" value="InterPro"/>
</dbReference>
<dbReference type="InterPro" id="IPR016032">
    <property type="entry name" value="Sig_transdc_resp-reg_C-effctor"/>
</dbReference>
<dbReference type="GO" id="GO:0003677">
    <property type="term" value="F:DNA binding"/>
    <property type="evidence" value="ECO:0007669"/>
    <property type="project" value="UniProtKB-UniRule"/>
</dbReference>
<dbReference type="Proteomes" id="UP000239209">
    <property type="component" value="Unassembled WGS sequence"/>
</dbReference>
<evidence type="ECO:0000259" key="3">
    <source>
        <dbReference type="PROSITE" id="PS51755"/>
    </source>
</evidence>
<dbReference type="PROSITE" id="PS51755">
    <property type="entry name" value="OMPR_PHOB"/>
    <property type="match status" value="1"/>
</dbReference>
<reference evidence="4 5" key="1">
    <citation type="submission" date="2018-03" db="EMBL/GenBank/DDBJ databases">
        <title>Genomic Encyclopedia of Archaeal and Bacterial Type Strains, Phase II (KMG-II): from individual species to whole genera.</title>
        <authorList>
            <person name="Goeker M."/>
        </authorList>
    </citation>
    <scope>NUCLEOTIDE SEQUENCE [LARGE SCALE GENOMIC DNA]</scope>
    <source>
        <strain evidence="4 5">DSM 45348</strain>
    </source>
</reference>
<dbReference type="GO" id="GO:0000160">
    <property type="term" value="P:phosphorelay signal transduction system"/>
    <property type="evidence" value="ECO:0007669"/>
    <property type="project" value="InterPro"/>
</dbReference>
<evidence type="ECO:0000313" key="5">
    <source>
        <dbReference type="Proteomes" id="UP000239209"/>
    </source>
</evidence>
<sequence length="105" mass="10747">MAGRGPLRVTLLGAFEVSRGGDVLPVAGARLQALLVRLALAGGRAVEPSALVDAIWPEEPPAGAGPALQTLVSRLRRALGSADDVTQVAGGYRLNVDPADVDALR</sequence>
<dbReference type="InterPro" id="IPR036388">
    <property type="entry name" value="WH-like_DNA-bd_sf"/>
</dbReference>
<dbReference type="EMBL" id="PVZG01000021">
    <property type="protein sequence ID" value="PRY21111.1"/>
    <property type="molecule type" value="Genomic_DNA"/>
</dbReference>
<dbReference type="SMART" id="SM00862">
    <property type="entry name" value="Trans_reg_C"/>
    <property type="match status" value="1"/>
</dbReference>
<feature type="domain" description="OmpR/PhoB-type" evidence="3">
    <location>
        <begin position="1"/>
        <end position="96"/>
    </location>
</feature>
<organism evidence="4 5">
    <name type="scientific">Pseudosporangium ferrugineum</name>
    <dbReference type="NCBI Taxonomy" id="439699"/>
    <lineage>
        <taxon>Bacteria</taxon>
        <taxon>Bacillati</taxon>
        <taxon>Actinomycetota</taxon>
        <taxon>Actinomycetes</taxon>
        <taxon>Micromonosporales</taxon>
        <taxon>Micromonosporaceae</taxon>
        <taxon>Pseudosporangium</taxon>
    </lineage>
</organism>
<dbReference type="InterPro" id="IPR051677">
    <property type="entry name" value="AfsR-DnrI-RedD_regulator"/>
</dbReference>
<feature type="DNA-binding region" description="OmpR/PhoB-type" evidence="2">
    <location>
        <begin position="1"/>
        <end position="96"/>
    </location>
</feature>
<dbReference type="SUPFAM" id="SSF46894">
    <property type="entry name" value="C-terminal effector domain of the bipartite response regulators"/>
    <property type="match status" value="1"/>
</dbReference>
<comment type="caution">
    <text evidence="4">The sequence shown here is derived from an EMBL/GenBank/DDBJ whole genome shotgun (WGS) entry which is preliminary data.</text>
</comment>
<protein>
    <submittedName>
        <fullName evidence="4">Transcriptional regulator</fullName>
    </submittedName>
</protein>
<name>A0A2T0RJ08_9ACTN</name>
<keyword evidence="1 2" id="KW-0238">DNA-binding</keyword>
<dbReference type="AlphaFoldDB" id="A0A2T0RJ08"/>
<evidence type="ECO:0000313" key="4">
    <source>
        <dbReference type="EMBL" id="PRY21111.1"/>
    </source>
</evidence>
<feature type="non-terminal residue" evidence="4">
    <location>
        <position position="105"/>
    </location>
</feature>
<dbReference type="InterPro" id="IPR001867">
    <property type="entry name" value="OmpR/PhoB-type_DNA-bd"/>
</dbReference>
<gene>
    <name evidence="4" type="ORF">CLV70_121114</name>
</gene>
<dbReference type="PANTHER" id="PTHR35807:SF1">
    <property type="entry name" value="TRANSCRIPTIONAL REGULATOR REDD"/>
    <property type="match status" value="1"/>
</dbReference>
<proteinExistence type="predicted"/>
<dbReference type="Pfam" id="PF00486">
    <property type="entry name" value="Trans_reg_C"/>
    <property type="match status" value="1"/>
</dbReference>
<evidence type="ECO:0000256" key="1">
    <source>
        <dbReference type="ARBA" id="ARBA00023125"/>
    </source>
</evidence>